<reference evidence="11" key="1">
    <citation type="submission" date="2014-08" db="EMBL/GenBank/DDBJ databases">
        <authorList>
            <person name="Sharma Rahul"/>
            <person name="Thines Marco"/>
        </authorList>
    </citation>
    <scope>NUCLEOTIDE SEQUENCE</scope>
</reference>
<evidence type="ECO:0000256" key="3">
    <source>
        <dbReference type="ARBA" id="ARBA00022692"/>
    </source>
</evidence>
<keyword evidence="7" id="KW-0325">Glycoprotein</keyword>
<keyword evidence="8" id="KW-0961">Cell wall biogenesis/degradation</keyword>
<evidence type="ECO:0000256" key="7">
    <source>
        <dbReference type="ARBA" id="ARBA00023180"/>
    </source>
</evidence>
<dbReference type="GO" id="GO:0005789">
    <property type="term" value="C:endoplasmic reticulum membrane"/>
    <property type="evidence" value="ECO:0007669"/>
    <property type="project" value="TreeGrafter"/>
</dbReference>
<sequence length="685" mass="75016">MSYAFSHPGNAISSDYPVRRSSPPPFSSSSNQQTPMSSANPSMVHQPFYSLNDGDNTPGQSMVGLIPESHRTETLMDNRPYQTNGYSPASPASSDFQLGSPTGYPQGSISSFRSMQSSVLNTPLSGKPTISEKYTLPADPALWARSDSPEPDDYLHNPDPKRDHKNDNAGTILTVRGLWNLGCLLILGASLTMVSPLLVYCGALYAGYPLVTAFTKSDGTTLGAFNLGGVNGSGQVPQTIGNFGLIDKDTPKDAYTIKSNSGETWELQFSDEFNEDGRSFWAGDDPFWEALDLHAWSTNDLEYYDPRMVTTTNGTLELTLTTVDDPSLNHGLNYTGASIQSWNKFCFQGGRLEAKVRLPGKASIYGLWPAFWTMGNLGRVGYGGTLEGMWPYTYNTCDVGTLKNQTLNGLPSLAMTSGTDSSTDNVLSYLPGQRLSRCTCPNDKTHPGPKNSDGTWMGRSAPEIDVFEAQTSSVTQKGAVSQSAQWAPFNPHYIWDNATYAEITDPTITELNTYRGGTMQETSSGVSTTDQNCYQLTKDGQPGCYTVYAFEYKTGDDGYISWFNDDKLAWTYKEGGFAANADLGIGNRPIPYEPMYILFNLAMSYNFGGIDLDGLAEIWPVKMNVDYVRVYQDPNRKAIGCDPDDAPTSKYIALYDYAFTNENMTTWDQMTNNASKPGNSLLGEC</sequence>
<dbReference type="InterPro" id="IPR013320">
    <property type="entry name" value="ConA-like_dom_sf"/>
</dbReference>
<dbReference type="InterPro" id="IPR000757">
    <property type="entry name" value="Beta-glucanase-like"/>
</dbReference>
<dbReference type="GO" id="GO:0015926">
    <property type="term" value="F:glucosidase activity"/>
    <property type="evidence" value="ECO:0007669"/>
    <property type="project" value="TreeGrafter"/>
</dbReference>
<evidence type="ECO:0000256" key="9">
    <source>
        <dbReference type="SAM" id="MobiDB-lite"/>
    </source>
</evidence>
<evidence type="ECO:0000256" key="5">
    <source>
        <dbReference type="ARBA" id="ARBA00022989"/>
    </source>
</evidence>
<dbReference type="Gene3D" id="2.60.120.200">
    <property type="match status" value="2"/>
</dbReference>
<feature type="compositionally biased region" description="Basic and acidic residues" evidence="9">
    <location>
        <begin position="153"/>
        <end position="167"/>
    </location>
</feature>
<dbReference type="InterPro" id="IPR005629">
    <property type="entry name" value="Skn1/Kre6/Sbg1"/>
</dbReference>
<dbReference type="GO" id="GO:0006078">
    <property type="term" value="P:(1-&gt;6)-beta-D-glucan biosynthetic process"/>
    <property type="evidence" value="ECO:0007669"/>
    <property type="project" value="TreeGrafter"/>
</dbReference>
<feature type="compositionally biased region" description="Polar residues" evidence="9">
    <location>
        <begin position="80"/>
        <end position="102"/>
    </location>
</feature>
<name>A0A0F7SQ50_PHARH</name>
<evidence type="ECO:0000313" key="11">
    <source>
        <dbReference type="EMBL" id="CED82799.1"/>
    </source>
</evidence>
<feature type="domain" description="GH16" evidence="10">
    <location>
        <begin position="253"/>
        <end position="636"/>
    </location>
</feature>
<evidence type="ECO:0000256" key="1">
    <source>
        <dbReference type="ARBA" id="ARBA00004606"/>
    </source>
</evidence>
<evidence type="ECO:0000256" key="2">
    <source>
        <dbReference type="ARBA" id="ARBA00010962"/>
    </source>
</evidence>
<evidence type="ECO:0000256" key="8">
    <source>
        <dbReference type="ARBA" id="ARBA00023316"/>
    </source>
</evidence>
<keyword evidence="11" id="KW-0430">Lectin</keyword>
<evidence type="ECO:0000256" key="6">
    <source>
        <dbReference type="ARBA" id="ARBA00023136"/>
    </source>
</evidence>
<dbReference type="GO" id="GO:0005886">
    <property type="term" value="C:plasma membrane"/>
    <property type="evidence" value="ECO:0007669"/>
    <property type="project" value="TreeGrafter"/>
</dbReference>
<dbReference type="GO" id="GO:0031505">
    <property type="term" value="P:fungal-type cell wall organization"/>
    <property type="evidence" value="ECO:0007669"/>
    <property type="project" value="TreeGrafter"/>
</dbReference>
<evidence type="ECO:0000259" key="10">
    <source>
        <dbReference type="PROSITE" id="PS51762"/>
    </source>
</evidence>
<comment type="subcellular location">
    <subcellularLocation>
        <location evidence="1">Membrane</location>
        <topology evidence="1">Single-pass type II membrane protein</topology>
    </subcellularLocation>
</comment>
<keyword evidence="6" id="KW-0472">Membrane</keyword>
<feature type="compositionally biased region" description="Low complexity" evidence="9">
    <location>
        <begin position="27"/>
        <end position="38"/>
    </location>
</feature>
<comment type="similarity">
    <text evidence="2">Belongs to the SKN1/KRE6 family.</text>
</comment>
<dbReference type="PANTHER" id="PTHR31361">
    <property type="entry name" value="BETA-GLUCAN SYNTHESIS-ASSOCIATED PROTEIN KRE6-RELATED"/>
    <property type="match status" value="1"/>
</dbReference>
<organism evidence="11">
    <name type="scientific">Phaffia rhodozyma</name>
    <name type="common">Yeast</name>
    <name type="synonym">Xanthophyllomyces dendrorhous</name>
    <dbReference type="NCBI Taxonomy" id="264483"/>
    <lineage>
        <taxon>Eukaryota</taxon>
        <taxon>Fungi</taxon>
        <taxon>Dikarya</taxon>
        <taxon>Basidiomycota</taxon>
        <taxon>Agaricomycotina</taxon>
        <taxon>Tremellomycetes</taxon>
        <taxon>Cystofilobasidiales</taxon>
        <taxon>Mrakiaceae</taxon>
        <taxon>Phaffia</taxon>
    </lineage>
</organism>
<evidence type="ECO:0000256" key="4">
    <source>
        <dbReference type="ARBA" id="ARBA00022968"/>
    </source>
</evidence>
<dbReference type="GO" id="GO:0030246">
    <property type="term" value="F:carbohydrate binding"/>
    <property type="evidence" value="ECO:0007669"/>
    <property type="project" value="UniProtKB-KW"/>
</dbReference>
<keyword evidence="3" id="KW-0812">Transmembrane</keyword>
<accession>A0A0F7SQ50</accession>
<feature type="region of interest" description="Disordered" evidence="9">
    <location>
        <begin position="78"/>
        <end position="102"/>
    </location>
</feature>
<dbReference type="PANTHER" id="PTHR31361:SF1">
    <property type="entry name" value="BETA-GLUCAN SYNTHESIS-ASSOCIATED PROTEIN KRE6-RELATED"/>
    <property type="match status" value="1"/>
</dbReference>
<feature type="region of interest" description="Disordered" evidence="9">
    <location>
        <begin position="142"/>
        <end position="167"/>
    </location>
</feature>
<feature type="region of interest" description="Disordered" evidence="9">
    <location>
        <begin position="1"/>
        <end position="64"/>
    </location>
</feature>
<dbReference type="PROSITE" id="PS51762">
    <property type="entry name" value="GH16_2"/>
    <property type="match status" value="1"/>
</dbReference>
<dbReference type="EMBL" id="LN483142">
    <property type="protein sequence ID" value="CED82799.1"/>
    <property type="molecule type" value="Genomic_DNA"/>
</dbReference>
<protein>
    <submittedName>
        <fullName evidence="11">Concanavalin A-like lectin/glucanase, subgroup</fullName>
    </submittedName>
</protein>
<proteinExistence type="inferred from homology"/>
<dbReference type="Pfam" id="PF03935">
    <property type="entry name" value="SKN1_KRE6_Sbg1"/>
    <property type="match status" value="1"/>
</dbReference>
<dbReference type="AlphaFoldDB" id="A0A0F7SQ50"/>
<keyword evidence="5" id="KW-1133">Transmembrane helix</keyword>
<keyword evidence="4" id="KW-0735">Signal-anchor</keyword>
<dbReference type="SUPFAM" id="SSF49899">
    <property type="entry name" value="Concanavalin A-like lectins/glucanases"/>
    <property type="match status" value="1"/>
</dbReference>